<gene>
    <name evidence="6" type="primary">prkC_11</name>
    <name evidence="6" type="ORF">Pla8534_47580</name>
</gene>
<sequence>MDPASEPLRLTAMGSEYQITQRLGGGGACEVFLAQADSGEQLAVKVLRPLFRSDERLLRRFAQEAKSLQQINHPNVVRVIKVNESETEPYILLEYVDGKSLDERMREPALLSHAEAVTVCCGCLEGLVCVHDTKIVHRDIKPANILLERSGRVVLSDFGLALEQESDVTQSISGGLVGTLAYMSPEQCAGRPVDHRSDLYSLGVVLFEMATGSLPFAATNPAALAYQTLHENPRWDLLDRAAPGLTPCVQKLMARDPSQRFQTASAALQALQSLTDVSQKPAAPTRRRTAWAVGGSFAVLAVLLASFFSAGFYNQRNPAPAAARDRDPQPLLVLPAPVPPQPRAPEAAPQKVSIVPLSREPAPRVTNSIGSNLVWIPPGKFTMGMTNPGRFKHDDWATPEHEVELTRGFYMATCEVTRAEFEEVMGVRHHLWGEDKTDGQRPASVLSWSDAVEFCRQLSNRSEEKKKGFVYRLPTEAEWEYACRAGQSTDYSWGDSLDGFEAYAWVAENSQNKAQDTGKLAPNPWGLYDMTGNMAEWCQDWFAPYPGESVVDPSGPPVAPLQPRRVMRGSSFNYEIKNGGHRSASRSHHDQDGFRSYIGFRVVADIPLDQSQPSVGL</sequence>
<dbReference type="InterPro" id="IPR011009">
    <property type="entry name" value="Kinase-like_dom_sf"/>
</dbReference>
<dbReference type="GO" id="GO:0005524">
    <property type="term" value="F:ATP binding"/>
    <property type="evidence" value="ECO:0007669"/>
    <property type="project" value="UniProtKB-KW"/>
</dbReference>
<evidence type="ECO:0000256" key="4">
    <source>
        <dbReference type="ARBA" id="ARBA00022840"/>
    </source>
</evidence>
<dbReference type="InterPro" id="IPR016187">
    <property type="entry name" value="CTDL_fold"/>
</dbReference>
<dbReference type="Pfam" id="PF00069">
    <property type="entry name" value="Pkinase"/>
    <property type="match status" value="1"/>
</dbReference>
<dbReference type="PROSITE" id="PS00108">
    <property type="entry name" value="PROTEIN_KINASE_ST"/>
    <property type="match status" value="1"/>
</dbReference>
<dbReference type="InterPro" id="IPR000719">
    <property type="entry name" value="Prot_kinase_dom"/>
</dbReference>
<evidence type="ECO:0000313" key="7">
    <source>
        <dbReference type="Proteomes" id="UP000317648"/>
    </source>
</evidence>
<evidence type="ECO:0000256" key="1">
    <source>
        <dbReference type="ARBA" id="ARBA00022679"/>
    </source>
</evidence>
<organism evidence="6 7">
    <name type="scientific">Lignipirellula cremea</name>
    <dbReference type="NCBI Taxonomy" id="2528010"/>
    <lineage>
        <taxon>Bacteria</taxon>
        <taxon>Pseudomonadati</taxon>
        <taxon>Planctomycetota</taxon>
        <taxon>Planctomycetia</taxon>
        <taxon>Pirellulales</taxon>
        <taxon>Pirellulaceae</taxon>
        <taxon>Lignipirellula</taxon>
    </lineage>
</organism>
<dbReference type="InterPro" id="IPR005532">
    <property type="entry name" value="SUMF_dom"/>
</dbReference>
<dbReference type="SMART" id="SM00220">
    <property type="entry name" value="S_TKc"/>
    <property type="match status" value="1"/>
</dbReference>
<dbReference type="OrthoDB" id="6111975at2"/>
<keyword evidence="2" id="KW-0547">Nucleotide-binding</keyword>
<feature type="domain" description="Protein kinase" evidence="5">
    <location>
        <begin position="17"/>
        <end position="274"/>
    </location>
</feature>
<proteinExistence type="predicted"/>
<evidence type="ECO:0000313" key="6">
    <source>
        <dbReference type="EMBL" id="QDU96935.1"/>
    </source>
</evidence>
<keyword evidence="4" id="KW-0067">ATP-binding</keyword>
<dbReference type="PROSITE" id="PS50011">
    <property type="entry name" value="PROTEIN_KINASE_DOM"/>
    <property type="match status" value="1"/>
</dbReference>
<dbReference type="SUPFAM" id="SSF56112">
    <property type="entry name" value="Protein kinase-like (PK-like)"/>
    <property type="match status" value="1"/>
</dbReference>
<dbReference type="Gene3D" id="1.10.510.10">
    <property type="entry name" value="Transferase(Phosphotransferase) domain 1"/>
    <property type="match status" value="1"/>
</dbReference>
<keyword evidence="1 6" id="KW-0808">Transferase</keyword>
<dbReference type="GO" id="GO:0004674">
    <property type="term" value="F:protein serine/threonine kinase activity"/>
    <property type="evidence" value="ECO:0007669"/>
    <property type="project" value="UniProtKB-EC"/>
</dbReference>
<dbReference type="EMBL" id="CP036433">
    <property type="protein sequence ID" value="QDU96935.1"/>
    <property type="molecule type" value="Genomic_DNA"/>
</dbReference>
<protein>
    <submittedName>
        <fullName evidence="6">Serine/threonine-protein kinase PrkC</fullName>
        <ecNumber evidence="6">2.7.11.1</ecNumber>
    </submittedName>
</protein>
<evidence type="ECO:0000259" key="5">
    <source>
        <dbReference type="PROSITE" id="PS50011"/>
    </source>
</evidence>
<dbReference type="PANTHER" id="PTHR43289">
    <property type="entry name" value="MITOGEN-ACTIVATED PROTEIN KINASE KINASE KINASE 20-RELATED"/>
    <property type="match status" value="1"/>
</dbReference>
<dbReference type="SUPFAM" id="SSF56436">
    <property type="entry name" value="C-type lectin-like"/>
    <property type="match status" value="1"/>
</dbReference>
<dbReference type="RefSeq" id="WP_145055654.1">
    <property type="nucleotide sequence ID" value="NZ_CP036433.1"/>
</dbReference>
<accession>A0A518DYQ5</accession>
<dbReference type="PANTHER" id="PTHR43289:SF6">
    <property type="entry name" value="SERINE_THREONINE-PROTEIN KINASE NEKL-3"/>
    <property type="match status" value="1"/>
</dbReference>
<dbReference type="Pfam" id="PF03781">
    <property type="entry name" value="FGE-sulfatase"/>
    <property type="match status" value="1"/>
</dbReference>
<dbReference type="InterPro" id="IPR008271">
    <property type="entry name" value="Ser/Thr_kinase_AS"/>
</dbReference>
<dbReference type="EC" id="2.7.11.1" evidence="6"/>
<keyword evidence="3 6" id="KW-0418">Kinase</keyword>
<dbReference type="CDD" id="cd14014">
    <property type="entry name" value="STKc_PknB_like"/>
    <property type="match status" value="1"/>
</dbReference>
<reference evidence="6 7" key="1">
    <citation type="submission" date="2019-02" db="EMBL/GenBank/DDBJ databases">
        <title>Deep-cultivation of Planctomycetes and their phenomic and genomic characterization uncovers novel biology.</title>
        <authorList>
            <person name="Wiegand S."/>
            <person name="Jogler M."/>
            <person name="Boedeker C."/>
            <person name="Pinto D."/>
            <person name="Vollmers J."/>
            <person name="Rivas-Marin E."/>
            <person name="Kohn T."/>
            <person name="Peeters S.H."/>
            <person name="Heuer A."/>
            <person name="Rast P."/>
            <person name="Oberbeckmann S."/>
            <person name="Bunk B."/>
            <person name="Jeske O."/>
            <person name="Meyerdierks A."/>
            <person name="Storesund J.E."/>
            <person name="Kallscheuer N."/>
            <person name="Luecker S."/>
            <person name="Lage O.M."/>
            <person name="Pohl T."/>
            <person name="Merkel B.J."/>
            <person name="Hornburger P."/>
            <person name="Mueller R.-W."/>
            <person name="Bruemmer F."/>
            <person name="Labrenz M."/>
            <person name="Spormann A.M."/>
            <person name="Op den Camp H."/>
            <person name="Overmann J."/>
            <person name="Amann R."/>
            <person name="Jetten M.S.M."/>
            <person name="Mascher T."/>
            <person name="Medema M.H."/>
            <person name="Devos D.P."/>
            <person name="Kaster A.-K."/>
            <person name="Ovreas L."/>
            <person name="Rohde M."/>
            <person name="Galperin M.Y."/>
            <person name="Jogler C."/>
        </authorList>
    </citation>
    <scope>NUCLEOTIDE SEQUENCE [LARGE SCALE GENOMIC DNA]</scope>
    <source>
        <strain evidence="6 7">Pla85_3_4</strain>
    </source>
</reference>
<dbReference type="KEGG" id="lcre:Pla8534_47580"/>
<dbReference type="AlphaFoldDB" id="A0A518DYQ5"/>
<name>A0A518DYQ5_9BACT</name>
<dbReference type="Proteomes" id="UP000317648">
    <property type="component" value="Chromosome"/>
</dbReference>
<dbReference type="InterPro" id="IPR042095">
    <property type="entry name" value="SUMF_sf"/>
</dbReference>
<dbReference type="Gene3D" id="3.90.1580.10">
    <property type="entry name" value="paralog of FGE (formylglycine-generating enzyme)"/>
    <property type="match status" value="1"/>
</dbReference>
<evidence type="ECO:0000256" key="2">
    <source>
        <dbReference type="ARBA" id="ARBA00022741"/>
    </source>
</evidence>
<evidence type="ECO:0000256" key="3">
    <source>
        <dbReference type="ARBA" id="ARBA00022777"/>
    </source>
</evidence>
<dbReference type="Gene3D" id="3.30.200.20">
    <property type="entry name" value="Phosphorylase Kinase, domain 1"/>
    <property type="match status" value="1"/>
</dbReference>
<keyword evidence="7" id="KW-1185">Reference proteome</keyword>